<evidence type="ECO:0000313" key="2">
    <source>
        <dbReference type="Proteomes" id="UP000226192"/>
    </source>
</evidence>
<name>A0A2C5YEU4_9HYPO</name>
<dbReference type="Gene3D" id="3.40.50.720">
    <property type="entry name" value="NAD(P)-binding Rossmann-like Domain"/>
    <property type="match status" value="1"/>
</dbReference>
<dbReference type="OrthoDB" id="329835at2759"/>
<accession>A0A2C5YEU4</accession>
<evidence type="ECO:0000313" key="1">
    <source>
        <dbReference type="EMBL" id="PHH67247.1"/>
    </source>
</evidence>
<protein>
    <submittedName>
        <fullName evidence="1">Uncharacterized protein</fullName>
    </submittedName>
</protein>
<dbReference type="STRING" id="1399860.A0A2C5YEU4"/>
<reference evidence="1 2" key="1">
    <citation type="submission" date="2017-06" db="EMBL/GenBank/DDBJ databases">
        <title>Ant-infecting Ophiocordyceps genomes reveal a high diversity of potential behavioral manipulation genes and a possible major role for enterotoxins.</title>
        <authorList>
            <person name="De Bekker C."/>
            <person name="Evans H.C."/>
            <person name="Brachmann A."/>
            <person name="Hughes D.P."/>
        </authorList>
    </citation>
    <scope>NUCLEOTIDE SEQUENCE [LARGE SCALE GENOMIC DNA]</scope>
    <source>
        <strain evidence="1 2">Map64</strain>
    </source>
</reference>
<organism evidence="1 2">
    <name type="scientific">Ophiocordyceps australis</name>
    <dbReference type="NCBI Taxonomy" id="1399860"/>
    <lineage>
        <taxon>Eukaryota</taxon>
        <taxon>Fungi</taxon>
        <taxon>Dikarya</taxon>
        <taxon>Ascomycota</taxon>
        <taxon>Pezizomycotina</taxon>
        <taxon>Sordariomycetes</taxon>
        <taxon>Hypocreomycetidae</taxon>
        <taxon>Hypocreales</taxon>
        <taxon>Ophiocordycipitaceae</taxon>
        <taxon>Ophiocordyceps</taxon>
    </lineage>
</organism>
<dbReference type="EMBL" id="NJET01000002">
    <property type="protein sequence ID" value="PHH67247.1"/>
    <property type="molecule type" value="Genomic_DNA"/>
</dbReference>
<dbReference type="AlphaFoldDB" id="A0A2C5YEU4"/>
<proteinExistence type="predicted"/>
<sequence length="95" mass="10439">MPQSRSVALPRHRPFESMSHTDYDTVIFPKVAGAWILNKVALETDYAAASVLLDSFAYYRPGLGLKANSVNLAAIEDVDYMSEYVELIAALDASV</sequence>
<comment type="caution">
    <text evidence="1">The sequence shown here is derived from an EMBL/GenBank/DDBJ whole genome shotgun (WGS) entry which is preliminary data.</text>
</comment>
<gene>
    <name evidence="1" type="ORF">CDD81_3016</name>
</gene>
<keyword evidence="2" id="KW-1185">Reference proteome</keyword>
<dbReference type="Proteomes" id="UP000226192">
    <property type="component" value="Unassembled WGS sequence"/>
</dbReference>